<dbReference type="RefSeq" id="WP_257767646.1">
    <property type="nucleotide sequence ID" value="NZ_CP102480.1"/>
</dbReference>
<evidence type="ECO:0000313" key="4">
    <source>
        <dbReference type="EMBL" id="UUX49145.1"/>
    </source>
</evidence>
<dbReference type="InterPro" id="IPR051016">
    <property type="entry name" value="Diverse_Substrate_AcTransf"/>
</dbReference>
<feature type="domain" description="N-acetyltransferase" evidence="3">
    <location>
        <begin position="3"/>
        <end position="154"/>
    </location>
</feature>
<dbReference type="PANTHER" id="PTHR10545">
    <property type="entry name" value="DIAMINE N-ACETYLTRANSFERASE"/>
    <property type="match status" value="1"/>
</dbReference>
<keyword evidence="5" id="KW-1185">Reference proteome</keyword>
<dbReference type="EMBL" id="CP102480">
    <property type="protein sequence ID" value="UUX49145.1"/>
    <property type="molecule type" value="Genomic_DNA"/>
</dbReference>
<dbReference type="GO" id="GO:0008080">
    <property type="term" value="F:N-acetyltransferase activity"/>
    <property type="evidence" value="ECO:0007669"/>
    <property type="project" value="UniProtKB-ARBA"/>
</dbReference>
<evidence type="ECO:0000313" key="5">
    <source>
        <dbReference type="Proteomes" id="UP001060336"/>
    </source>
</evidence>
<proteinExistence type="predicted"/>
<evidence type="ECO:0000256" key="2">
    <source>
        <dbReference type="ARBA" id="ARBA00023315"/>
    </source>
</evidence>
<reference evidence="4" key="1">
    <citation type="submission" date="2022-08" db="EMBL/GenBank/DDBJ databases">
        <title>Nisaea acidiphila sp. nov., isolated from a marine algal debris and emended description of the genus Nisaea Urios et al. 2008.</title>
        <authorList>
            <person name="Kwon K."/>
        </authorList>
    </citation>
    <scope>NUCLEOTIDE SEQUENCE</scope>
    <source>
        <strain evidence="4">MEBiC11861</strain>
    </source>
</reference>
<dbReference type="Proteomes" id="UP001060336">
    <property type="component" value="Chromosome"/>
</dbReference>
<evidence type="ECO:0000256" key="1">
    <source>
        <dbReference type="ARBA" id="ARBA00022679"/>
    </source>
</evidence>
<dbReference type="AlphaFoldDB" id="A0A9J7ARD9"/>
<evidence type="ECO:0000259" key="3">
    <source>
        <dbReference type="PROSITE" id="PS51186"/>
    </source>
</evidence>
<protein>
    <submittedName>
        <fullName evidence="4">GNAT family N-acetyltransferase</fullName>
    </submittedName>
</protein>
<dbReference type="KEGG" id="naci:NUH88_17285"/>
<accession>A0A9J7ARD9</accession>
<dbReference type="Pfam" id="PF00583">
    <property type="entry name" value="Acetyltransf_1"/>
    <property type="match status" value="1"/>
</dbReference>
<organism evidence="4 5">
    <name type="scientific">Nisaea acidiphila</name>
    <dbReference type="NCBI Taxonomy" id="1862145"/>
    <lineage>
        <taxon>Bacteria</taxon>
        <taxon>Pseudomonadati</taxon>
        <taxon>Pseudomonadota</taxon>
        <taxon>Alphaproteobacteria</taxon>
        <taxon>Rhodospirillales</taxon>
        <taxon>Thalassobaculaceae</taxon>
        <taxon>Nisaea</taxon>
    </lineage>
</organism>
<sequence>MDFAIRALQESDAERVAEMAAELSAHEGMPPPPFGPDDVLKYGFGLSKRFDGIVAESGSDLIGYTLFIDSFNVGLGTPGIHMLDLFVENRARGSGAGRALIAAVAAETIAREGAWLVWQCLPANKTAINFYHHIGSRQYQAADFELSSERLTDLAAASSWR</sequence>
<dbReference type="SUPFAM" id="SSF55729">
    <property type="entry name" value="Acyl-CoA N-acyltransferases (Nat)"/>
    <property type="match status" value="1"/>
</dbReference>
<dbReference type="InterPro" id="IPR000182">
    <property type="entry name" value="GNAT_dom"/>
</dbReference>
<dbReference type="CDD" id="cd04301">
    <property type="entry name" value="NAT_SF"/>
    <property type="match status" value="1"/>
</dbReference>
<dbReference type="PANTHER" id="PTHR10545:SF29">
    <property type="entry name" value="GH14572P-RELATED"/>
    <property type="match status" value="1"/>
</dbReference>
<keyword evidence="1" id="KW-0808">Transferase</keyword>
<dbReference type="PROSITE" id="PS51186">
    <property type="entry name" value="GNAT"/>
    <property type="match status" value="1"/>
</dbReference>
<keyword evidence="2" id="KW-0012">Acyltransferase</keyword>
<name>A0A9J7ARD9_9PROT</name>
<dbReference type="Gene3D" id="3.40.630.30">
    <property type="match status" value="1"/>
</dbReference>
<gene>
    <name evidence="4" type="ORF">NUH88_17285</name>
</gene>
<dbReference type="InterPro" id="IPR016181">
    <property type="entry name" value="Acyl_CoA_acyltransferase"/>
</dbReference>